<evidence type="ECO:0000256" key="4">
    <source>
        <dbReference type="ARBA" id="ARBA00022833"/>
    </source>
</evidence>
<dbReference type="InterPro" id="IPR031052">
    <property type="entry name" value="FHY3/FAR1"/>
</dbReference>
<dbReference type="GO" id="GO:0006355">
    <property type="term" value="P:regulation of DNA-templated transcription"/>
    <property type="evidence" value="ECO:0007669"/>
    <property type="project" value="UniProtKB-UniRule"/>
</dbReference>
<dbReference type="EMBL" id="JRKL02002814">
    <property type="protein sequence ID" value="KAF3957465.1"/>
    <property type="molecule type" value="Genomic_DNA"/>
</dbReference>
<protein>
    <recommendedName>
        <fullName evidence="6">Protein FAR1-RELATED SEQUENCE</fullName>
    </recommendedName>
</protein>
<dbReference type="Pfam" id="PF03101">
    <property type="entry name" value="FAR1"/>
    <property type="match status" value="2"/>
</dbReference>
<dbReference type="SMART" id="SM00575">
    <property type="entry name" value="ZnF_PMZ"/>
    <property type="match status" value="1"/>
</dbReference>
<comment type="similarity">
    <text evidence="1 6">Belongs to the FHY3/FAR1 family.</text>
</comment>
<organism evidence="9 10">
    <name type="scientific">Castanea mollissima</name>
    <name type="common">Chinese chestnut</name>
    <dbReference type="NCBI Taxonomy" id="60419"/>
    <lineage>
        <taxon>Eukaryota</taxon>
        <taxon>Viridiplantae</taxon>
        <taxon>Streptophyta</taxon>
        <taxon>Embryophyta</taxon>
        <taxon>Tracheophyta</taxon>
        <taxon>Spermatophyta</taxon>
        <taxon>Magnoliopsida</taxon>
        <taxon>eudicotyledons</taxon>
        <taxon>Gunneridae</taxon>
        <taxon>Pentapetalae</taxon>
        <taxon>rosids</taxon>
        <taxon>fabids</taxon>
        <taxon>Fagales</taxon>
        <taxon>Fagaceae</taxon>
        <taxon>Castanea</taxon>
    </lineage>
</organism>
<evidence type="ECO:0000256" key="5">
    <source>
        <dbReference type="PROSITE-ProRule" id="PRU00325"/>
    </source>
</evidence>
<evidence type="ECO:0000313" key="10">
    <source>
        <dbReference type="Proteomes" id="UP000737018"/>
    </source>
</evidence>
<evidence type="ECO:0000313" key="9">
    <source>
        <dbReference type="EMBL" id="KAF3957465.1"/>
    </source>
</evidence>
<evidence type="ECO:0000256" key="7">
    <source>
        <dbReference type="SAM" id="MobiDB-lite"/>
    </source>
</evidence>
<evidence type="ECO:0000256" key="2">
    <source>
        <dbReference type="ARBA" id="ARBA00022723"/>
    </source>
</evidence>
<comment type="caution">
    <text evidence="9">The sequence shown here is derived from an EMBL/GenBank/DDBJ whole genome shotgun (WGS) entry which is preliminary data.</text>
</comment>
<keyword evidence="6" id="KW-0539">Nucleus</keyword>
<dbReference type="AlphaFoldDB" id="A0A8J4QS90"/>
<evidence type="ECO:0000256" key="1">
    <source>
        <dbReference type="ARBA" id="ARBA00005889"/>
    </source>
</evidence>
<dbReference type="InterPro" id="IPR007527">
    <property type="entry name" value="Znf_SWIM"/>
</dbReference>
<evidence type="ECO:0000256" key="3">
    <source>
        <dbReference type="ARBA" id="ARBA00022771"/>
    </source>
</evidence>
<evidence type="ECO:0000256" key="6">
    <source>
        <dbReference type="RuleBase" id="RU367018"/>
    </source>
</evidence>
<comment type="subcellular location">
    <subcellularLocation>
        <location evidence="6">Nucleus</location>
    </subcellularLocation>
</comment>
<accession>A0A8J4QS90</accession>
<sequence length="721" mass="82668">MTKPIGPIEIKISWHVRNTVSCQLQTVPQGPICSQPLPNCHDNTRETKSRPLKKTRRRIIKFAPPSHRIPITFHLSGQMGSGEPNITGHPREKDIENECQTSSTLVIDTKQESQSPKESFVEQGHVVVGGEHESQSPTVSSVDKSQVVIDSDHDSETPSVSSVDKSQEEIDGEDCQTPRVSNVSKFEMDIVGEQECQNPNAISAGVSVVVKSEDDVYVIPKVGMEFESEDDAYKCYSRYAVLEGFSIRKDFVNKSRVNGAVVSRRYTCYRQGYRPTKYNSNVRKSRQETRTGCLAHMTIARQPNGKFRVTHFETKHNHEFVTPSTAHKLPSQKRLKFAQAVEADSTSHSGMDGVPKLGMGFDSEDHAYEFYNTYAGRVGFSVRKDYVNRSKIDGAVASRRFTCFREGFRQKDKRDMNVKRPRKETRIGCLAQLVISRQPDGKYRVTHFEEKHNHELVAACRVRMLRSQKRLAVAQAVDGNFVDGSKIEPKSAYSFINDLSSCFFEHEDEDDFINGWKAMLDVYGLWENEWLHEIFECREKWAVVYGRHNFCADLKSALLRENFTATLKKYLKSDSDVLPFFKHLGKVVNEWHYKELEANFDMSQHMPRLMGDVIMLKQARDIYTPKIFELFQLEYETCLNIVVNQCTESESLFEYKVSIYGQLSEYTVTFNSTDETVACNCMKFEFMGVLCSHALKVLDYRNIKLLPTKYILKRWTKDARV</sequence>
<dbReference type="InterPro" id="IPR004330">
    <property type="entry name" value="FAR1_DNA_bnd_dom"/>
</dbReference>
<feature type="domain" description="SWIM-type" evidence="8">
    <location>
        <begin position="666"/>
        <end position="702"/>
    </location>
</feature>
<name>A0A8J4QS90_9ROSI</name>
<dbReference type="GO" id="GO:0005634">
    <property type="term" value="C:nucleus"/>
    <property type="evidence" value="ECO:0007669"/>
    <property type="project" value="UniProtKB-SubCell"/>
</dbReference>
<dbReference type="PANTHER" id="PTHR31669:SF281">
    <property type="entry name" value="PROTEIN FAR1-RELATED SEQUENCE"/>
    <property type="match status" value="1"/>
</dbReference>
<dbReference type="Proteomes" id="UP000737018">
    <property type="component" value="Unassembled WGS sequence"/>
</dbReference>
<keyword evidence="10" id="KW-1185">Reference proteome</keyword>
<gene>
    <name evidence="9" type="ORF">CMV_017529</name>
</gene>
<feature type="region of interest" description="Disordered" evidence="7">
    <location>
        <begin position="150"/>
        <end position="173"/>
    </location>
</feature>
<dbReference type="OrthoDB" id="2402896at2759"/>
<comment type="function">
    <text evidence="6">Putative transcription activator involved in regulating light control of development.</text>
</comment>
<keyword evidence="3 5" id="KW-0863">Zinc-finger</keyword>
<proteinExistence type="inferred from homology"/>
<evidence type="ECO:0000259" key="8">
    <source>
        <dbReference type="PROSITE" id="PS50966"/>
    </source>
</evidence>
<keyword evidence="2 6" id="KW-0479">Metal-binding</keyword>
<dbReference type="InterPro" id="IPR006564">
    <property type="entry name" value="Znf_PMZ"/>
</dbReference>
<keyword evidence="4 6" id="KW-0862">Zinc</keyword>
<dbReference type="PANTHER" id="PTHR31669">
    <property type="entry name" value="PROTEIN FAR1-RELATED SEQUENCE 10-RELATED"/>
    <property type="match status" value="1"/>
</dbReference>
<dbReference type="PROSITE" id="PS50966">
    <property type="entry name" value="ZF_SWIM"/>
    <property type="match status" value="1"/>
</dbReference>
<dbReference type="GO" id="GO:0008270">
    <property type="term" value="F:zinc ion binding"/>
    <property type="evidence" value="ECO:0007669"/>
    <property type="project" value="UniProtKB-UniRule"/>
</dbReference>
<dbReference type="Pfam" id="PF04434">
    <property type="entry name" value="SWIM"/>
    <property type="match status" value="1"/>
</dbReference>
<reference evidence="9" key="1">
    <citation type="submission" date="2020-03" db="EMBL/GenBank/DDBJ databases">
        <title>Castanea mollissima Vanexum genome sequencing.</title>
        <authorList>
            <person name="Staton M."/>
        </authorList>
    </citation>
    <scope>NUCLEOTIDE SEQUENCE</scope>
    <source>
        <tissue evidence="9">Leaf</tissue>
    </source>
</reference>